<evidence type="ECO:0000313" key="4">
    <source>
        <dbReference type="EMBL" id="OYQ31269.1"/>
    </source>
</evidence>
<dbReference type="NCBIfam" id="TIGR01730">
    <property type="entry name" value="RND_mfp"/>
    <property type="match status" value="1"/>
</dbReference>
<dbReference type="SUPFAM" id="SSF111369">
    <property type="entry name" value="HlyD-like secretion proteins"/>
    <property type="match status" value="1"/>
</dbReference>
<dbReference type="Gene3D" id="1.10.287.470">
    <property type="entry name" value="Helix hairpin bin"/>
    <property type="match status" value="1"/>
</dbReference>
<comment type="similarity">
    <text evidence="1">Belongs to the membrane fusion protein (MFP) (TC 8.A.1) family.</text>
</comment>
<reference evidence="4 5" key="1">
    <citation type="submission" date="2017-07" db="EMBL/GenBank/DDBJ databases">
        <title>Sandarakinorhabdus cyanobacteriorum sp. nov., a novel bacterium isolated from cyanobacterial aggregates in a eutrophic lake.</title>
        <authorList>
            <person name="Cai H."/>
        </authorList>
    </citation>
    <scope>NUCLEOTIDE SEQUENCE [LARGE SCALE GENOMIC DNA]</scope>
    <source>
        <strain evidence="4 5">TH057</strain>
    </source>
</reference>
<dbReference type="PANTHER" id="PTHR30469:SF15">
    <property type="entry name" value="HLYD FAMILY OF SECRETION PROTEINS"/>
    <property type="match status" value="1"/>
</dbReference>
<dbReference type="GO" id="GO:0015562">
    <property type="term" value="F:efflux transmembrane transporter activity"/>
    <property type="evidence" value="ECO:0007669"/>
    <property type="project" value="TreeGrafter"/>
</dbReference>
<dbReference type="InterPro" id="IPR058625">
    <property type="entry name" value="MdtA-like_BSH"/>
</dbReference>
<dbReference type="InterPro" id="IPR006143">
    <property type="entry name" value="RND_pump_MFP"/>
</dbReference>
<dbReference type="Proteomes" id="UP000216991">
    <property type="component" value="Unassembled WGS sequence"/>
</dbReference>
<comment type="caution">
    <text evidence="4">The sequence shown here is derived from an EMBL/GenBank/DDBJ whole genome shotgun (WGS) entry which is preliminary data.</text>
</comment>
<protein>
    <submittedName>
        <fullName evidence="4">Efflux transporter periplasmic adaptor subunit</fullName>
    </submittedName>
</protein>
<organism evidence="4 5">
    <name type="scientific">Sandarakinorhabdus cyanobacteriorum</name>
    <dbReference type="NCBI Taxonomy" id="1981098"/>
    <lineage>
        <taxon>Bacteria</taxon>
        <taxon>Pseudomonadati</taxon>
        <taxon>Pseudomonadota</taxon>
        <taxon>Alphaproteobacteria</taxon>
        <taxon>Sphingomonadales</taxon>
        <taxon>Sphingosinicellaceae</taxon>
        <taxon>Sandarakinorhabdus</taxon>
    </lineage>
</organism>
<dbReference type="Pfam" id="PF25917">
    <property type="entry name" value="BSH_RND"/>
    <property type="match status" value="1"/>
</dbReference>
<dbReference type="Gene3D" id="2.40.30.170">
    <property type="match status" value="1"/>
</dbReference>
<gene>
    <name evidence="4" type="ORF">CHU93_04745</name>
</gene>
<keyword evidence="2" id="KW-0175">Coiled coil</keyword>
<feature type="domain" description="Multidrug resistance protein MdtA-like barrel-sandwich hybrid" evidence="3">
    <location>
        <begin position="64"/>
        <end position="217"/>
    </location>
</feature>
<proteinExistence type="inferred from homology"/>
<dbReference type="Gene3D" id="2.40.420.20">
    <property type="match status" value="1"/>
</dbReference>
<feature type="coiled-coil region" evidence="2">
    <location>
        <begin position="149"/>
        <end position="183"/>
    </location>
</feature>
<dbReference type="RefSeq" id="WP_094472999.1">
    <property type="nucleotide sequence ID" value="NZ_NOXT01000088.1"/>
</dbReference>
<dbReference type="Gene3D" id="2.40.50.100">
    <property type="match status" value="1"/>
</dbReference>
<name>A0A255YPX6_9SPHN</name>
<evidence type="ECO:0000256" key="2">
    <source>
        <dbReference type="SAM" id="Coils"/>
    </source>
</evidence>
<accession>A0A255YPX6</accession>
<dbReference type="OrthoDB" id="9791520at2"/>
<dbReference type="EMBL" id="NOXT01000088">
    <property type="protein sequence ID" value="OYQ31269.1"/>
    <property type="molecule type" value="Genomic_DNA"/>
</dbReference>
<dbReference type="PANTHER" id="PTHR30469">
    <property type="entry name" value="MULTIDRUG RESISTANCE PROTEIN MDTA"/>
    <property type="match status" value="1"/>
</dbReference>
<evidence type="ECO:0000259" key="3">
    <source>
        <dbReference type="Pfam" id="PF25917"/>
    </source>
</evidence>
<keyword evidence="5" id="KW-1185">Reference proteome</keyword>
<dbReference type="GO" id="GO:1990281">
    <property type="term" value="C:efflux pump complex"/>
    <property type="evidence" value="ECO:0007669"/>
    <property type="project" value="TreeGrafter"/>
</dbReference>
<sequence>MNITAMQRRKLALIAVIAVLGALLAYVALRSGPLAPIAVTTAKVESQSLRPALFGVGTIDAERTYRVGPTFAGRVRSLTVNVGDRVVAGQTIGEMDPVDLDDRMAAQASAMQGAEAAVREATARQAYAASEAGRYESLLAARATSEEVLAAKRQELVAAKAAAANARSNLERMRADLSGLQSQRGNLRLIAPASGIVTLREVEPGTVVAGGQTVIEIIDPASLWVDVRIDQVSSGGLRAGLPARVQLRSGDGKVLHGRVLRIEPRADPITEETLIKVVFDTLPTPLPPLGEFAEVTLDLAPIAKGPVVPNAAIRRMGDRIGVWKLDDGDPVFVPVELGKADLGGRVQVLKGLDDGDTIIVYSEQELGPNSNISVVDRIPGVTP</sequence>
<dbReference type="AlphaFoldDB" id="A0A255YPX6"/>
<evidence type="ECO:0000256" key="1">
    <source>
        <dbReference type="ARBA" id="ARBA00009477"/>
    </source>
</evidence>
<evidence type="ECO:0000313" key="5">
    <source>
        <dbReference type="Proteomes" id="UP000216991"/>
    </source>
</evidence>